<keyword evidence="5 12" id="KW-1133">Transmembrane helix</keyword>
<feature type="compositionally biased region" description="Polar residues" evidence="11">
    <location>
        <begin position="12"/>
        <end position="21"/>
    </location>
</feature>
<dbReference type="PRINTS" id="PR00237">
    <property type="entry name" value="GPCRRHODOPSN"/>
</dbReference>
<dbReference type="PANTHER" id="PTHR24248">
    <property type="entry name" value="ADRENERGIC RECEPTOR-RELATED G-PROTEIN COUPLED RECEPTOR"/>
    <property type="match status" value="1"/>
</dbReference>
<organism evidence="14 15">
    <name type="scientific">Caerostris extrusa</name>
    <name type="common">Bark spider</name>
    <name type="synonym">Caerostris bankana</name>
    <dbReference type="NCBI Taxonomy" id="172846"/>
    <lineage>
        <taxon>Eukaryota</taxon>
        <taxon>Metazoa</taxon>
        <taxon>Ecdysozoa</taxon>
        <taxon>Arthropoda</taxon>
        <taxon>Chelicerata</taxon>
        <taxon>Arachnida</taxon>
        <taxon>Araneae</taxon>
        <taxon>Araneomorphae</taxon>
        <taxon>Entelegynae</taxon>
        <taxon>Araneoidea</taxon>
        <taxon>Araneidae</taxon>
        <taxon>Caerostris</taxon>
    </lineage>
</organism>
<keyword evidence="8 14" id="KW-0675">Receptor</keyword>
<dbReference type="InterPro" id="IPR017452">
    <property type="entry name" value="GPCR_Rhodpsn_7TM"/>
</dbReference>
<evidence type="ECO:0000256" key="3">
    <source>
        <dbReference type="ARBA" id="ARBA00022475"/>
    </source>
</evidence>
<evidence type="ECO:0000256" key="4">
    <source>
        <dbReference type="ARBA" id="ARBA00022692"/>
    </source>
</evidence>
<evidence type="ECO:0000256" key="12">
    <source>
        <dbReference type="SAM" id="Phobius"/>
    </source>
</evidence>
<evidence type="ECO:0000313" key="15">
    <source>
        <dbReference type="Proteomes" id="UP001054945"/>
    </source>
</evidence>
<name>A0AAV4VBX6_CAEEX</name>
<proteinExistence type="inferred from homology"/>
<evidence type="ECO:0000313" key="14">
    <source>
        <dbReference type="EMBL" id="GIY67159.1"/>
    </source>
</evidence>
<accession>A0AAV4VBX6</accession>
<reference evidence="14 15" key="1">
    <citation type="submission" date="2021-06" db="EMBL/GenBank/DDBJ databases">
        <title>Caerostris extrusa draft genome.</title>
        <authorList>
            <person name="Kono N."/>
            <person name="Arakawa K."/>
        </authorList>
    </citation>
    <scope>NUCLEOTIDE SEQUENCE [LARGE SCALE GENOMIC DNA]</scope>
</reference>
<protein>
    <submittedName>
        <fullName evidence="14">Octopamine receptor</fullName>
    </submittedName>
</protein>
<dbReference type="InterPro" id="IPR000276">
    <property type="entry name" value="GPCR_Rhodpsn"/>
</dbReference>
<keyword evidence="10" id="KW-0807">Transducer</keyword>
<dbReference type="PANTHER" id="PTHR24248:SF174">
    <property type="entry name" value="TYRAMINE_OCTOPAMINE RECEPTOR"/>
    <property type="match status" value="1"/>
</dbReference>
<keyword evidence="9" id="KW-0325">Glycoprotein</keyword>
<dbReference type="GO" id="GO:0004930">
    <property type="term" value="F:G protein-coupled receptor activity"/>
    <property type="evidence" value="ECO:0007669"/>
    <property type="project" value="UniProtKB-KW"/>
</dbReference>
<evidence type="ECO:0000256" key="11">
    <source>
        <dbReference type="SAM" id="MobiDB-lite"/>
    </source>
</evidence>
<dbReference type="EMBL" id="BPLR01014206">
    <property type="protein sequence ID" value="GIY67159.1"/>
    <property type="molecule type" value="Genomic_DNA"/>
</dbReference>
<evidence type="ECO:0000256" key="6">
    <source>
        <dbReference type="ARBA" id="ARBA00023040"/>
    </source>
</evidence>
<gene>
    <name evidence="14" type="ORF">CEXT_753471</name>
</gene>
<keyword evidence="15" id="KW-1185">Reference proteome</keyword>
<dbReference type="AlphaFoldDB" id="A0AAV4VBX6"/>
<evidence type="ECO:0000256" key="2">
    <source>
        <dbReference type="ARBA" id="ARBA00010663"/>
    </source>
</evidence>
<comment type="similarity">
    <text evidence="2">Belongs to the G-protein coupled receptor 1 family.</text>
</comment>
<evidence type="ECO:0000256" key="9">
    <source>
        <dbReference type="ARBA" id="ARBA00023180"/>
    </source>
</evidence>
<comment type="subcellular location">
    <subcellularLocation>
        <location evidence="1">Cell membrane</location>
        <topology evidence="1">Multi-pass membrane protein</topology>
    </subcellularLocation>
</comment>
<feature type="transmembrane region" description="Helical" evidence="12">
    <location>
        <begin position="125"/>
        <end position="147"/>
    </location>
</feature>
<dbReference type="Pfam" id="PF00001">
    <property type="entry name" value="7tm_1"/>
    <property type="match status" value="1"/>
</dbReference>
<evidence type="ECO:0000259" key="13">
    <source>
        <dbReference type="PROSITE" id="PS50262"/>
    </source>
</evidence>
<evidence type="ECO:0000256" key="5">
    <source>
        <dbReference type="ARBA" id="ARBA00022989"/>
    </source>
</evidence>
<keyword evidence="7 12" id="KW-0472">Membrane</keyword>
<dbReference type="SUPFAM" id="SSF81321">
    <property type="entry name" value="Family A G protein-coupled receptor-like"/>
    <property type="match status" value="1"/>
</dbReference>
<evidence type="ECO:0000256" key="7">
    <source>
        <dbReference type="ARBA" id="ARBA00023136"/>
    </source>
</evidence>
<feature type="compositionally biased region" description="Basic and acidic residues" evidence="11">
    <location>
        <begin position="22"/>
        <end position="35"/>
    </location>
</feature>
<keyword evidence="4 12" id="KW-0812">Transmembrane</keyword>
<sequence>MQSEISPIAVTDESTSSSANKGSDEKTEANQHDKQVAMTGVHKQNNLTVESARPKGRTLVPQKPQINCDREALHEGEAEDLPAEGERAASVLGIVMGVFVVCWLPFFLMYVILPFCDSCYVSNRVVNVVTWLGYFNSALNLVIYTAFNTDFRKDLHLYSVSQNHR</sequence>
<dbReference type="PROSITE" id="PS50262">
    <property type="entry name" value="G_PROTEIN_RECEP_F1_2"/>
    <property type="match status" value="1"/>
</dbReference>
<dbReference type="Gene3D" id="1.20.1070.10">
    <property type="entry name" value="Rhodopsin 7-helix transmembrane proteins"/>
    <property type="match status" value="1"/>
</dbReference>
<evidence type="ECO:0000256" key="10">
    <source>
        <dbReference type="ARBA" id="ARBA00023224"/>
    </source>
</evidence>
<comment type="caution">
    <text evidence="14">The sequence shown here is derived from an EMBL/GenBank/DDBJ whole genome shotgun (WGS) entry which is preliminary data.</text>
</comment>
<keyword evidence="6" id="KW-0297">G-protein coupled receptor</keyword>
<feature type="transmembrane region" description="Helical" evidence="12">
    <location>
        <begin position="91"/>
        <end position="113"/>
    </location>
</feature>
<dbReference type="Proteomes" id="UP001054945">
    <property type="component" value="Unassembled WGS sequence"/>
</dbReference>
<evidence type="ECO:0000256" key="8">
    <source>
        <dbReference type="ARBA" id="ARBA00023170"/>
    </source>
</evidence>
<evidence type="ECO:0000256" key="1">
    <source>
        <dbReference type="ARBA" id="ARBA00004651"/>
    </source>
</evidence>
<keyword evidence="3" id="KW-1003">Cell membrane</keyword>
<feature type="region of interest" description="Disordered" evidence="11">
    <location>
        <begin position="1"/>
        <end position="47"/>
    </location>
</feature>
<feature type="domain" description="G-protein coupled receptors family 1 profile" evidence="13">
    <location>
        <begin position="87"/>
        <end position="144"/>
    </location>
</feature>
<dbReference type="GO" id="GO:0005886">
    <property type="term" value="C:plasma membrane"/>
    <property type="evidence" value="ECO:0007669"/>
    <property type="project" value="UniProtKB-SubCell"/>
</dbReference>